<evidence type="ECO:0000256" key="1">
    <source>
        <dbReference type="ARBA" id="ARBA00022729"/>
    </source>
</evidence>
<reference evidence="3 4" key="1">
    <citation type="journal article" date="2020" name="Nature">
        <title>Bacterial chemolithoautotrophy via manganese oxidation.</title>
        <authorList>
            <person name="Yu H."/>
            <person name="Leadbetter J.R."/>
        </authorList>
    </citation>
    <scope>NUCLEOTIDE SEQUENCE [LARGE SCALE GENOMIC DNA]</scope>
    <source>
        <strain evidence="3 4">Mn-1</strain>
    </source>
</reference>
<dbReference type="Proteomes" id="UP000534783">
    <property type="component" value="Unassembled WGS sequence"/>
</dbReference>
<evidence type="ECO:0000259" key="2">
    <source>
        <dbReference type="Pfam" id="PF13505"/>
    </source>
</evidence>
<comment type="caution">
    <text evidence="3">The sequence shown here is derived from an EMBL/GenBank/DDBJ whole genome shotgun (WGS) entry which is preliminary data.</text>
</comment>
<gene>
    <name evidence="3" type="ORF">MNODULE_01810</name>
</gene>
<dbReference type="AlphaFoldDB" id="A0A7X6DLU4"/>
<evidence type="ECO:0000313" key="3">
    <source>
        <dbReference type="EMBL" id="NKE69487.1"/>
    </source>
</evidence>
<protein>
    <submittedName>
        <fullName evidence="3">Porin family protein</fullName>
    </submittedName>
</protein>
<dbReference type="InterPro" id="IPR027385">
    <property type="entry name" value="Beta-barrel_OMP"/>
</dbReference>
<dbReference type="Gene3D" id="2.40.160.20">
    <property type="match status" value="1"/>
</dbReference>
<organism evidence="3 4">
    <name type="scientific">Candidatus Manganitrophus noduliformans</name>
    <dbReference type="NCBI Taxonomy" id="2606439"/>
    <lineage>
        <taxon>Bacteria</taxon>
        <taxon>Pseudomonadati</taxon>
        <taxon>Nitrospirota</taxon>
        <taxon>Nitrospiria</taxon>
        <taxon>Candidatus Troglogloeales</taxon>
        <taxon>Candidatus Manganitrophaceae</taxon>
        <taxon>Candidatus Manganitrophus</taxon>
    </lineage>
</organism>
<keyword evidence="4" id="KW-1185">Reference proteome</keyword>
<sequence>MPRLLIAMIVAFLLTVNVSRAETFEAKDGLYIGADLIVNVPEQDLSGDFAEVDPGSGFRLNLGYRFPIPLALEVEFGASGHMVDDEDAGIAFLAINLRYFPLTFSFAGMPAEAFFRAGFGSYALVIDGVRDGSGRRDDLELTGDGFDVGIGIEIYPRPQFSVVFGVTQRFVEYDELDYLDFELIEDVKGAMTTVNAGIKYHF</sequence>
<dbReference type="Pfam" id="PF13505">
    <property type="entry name" value="OMP_b-brl"/>
    <property type="match status" value="1"/>
</dbReference>
<proteinExistence type="predicted"/>
<dbReference type="EMBL" id="VTOW01000001">
    <property type="protein sequence ID" value="NKE69487.1"/>
    <property type="molecule type" value="Genomic_DNA"/>
</dbReference>
<name>A0A7X6DLU4_9BACT</name>
<evidence type="ECO:0000313" key="4">
    <source>
        <dbReference type="Proteomes" id="UP000534783"/>
    </source>
</evidence>
<dbReference type="SUPFAM" id="SSF56925">
    <property type="entry name" value="OMPA-like"/>
    <property type="match status" value="1"/>
</dbReference>
<accession>A0A7X6DLU4</accession>
<dbReference type="InterPro" id="IPR011250">
    <property type="entry name" value="OMP/PagP_B-barrel"/>
</dbReference>
<keyword evidence="1" id="KW-0732">Signal</keyword>
<dbReference type="RefSeq" id="WP_168057784.1">
    <property type="nucleotide sequence ID" value="NZ_VTOW01000001.1"/>
</dbReference>
<feature type="domain" description="Outer membrane protein beta-barrel" evidence="2">
    <location>
        <begin position="9"/>
        <end position="202"/>
    </location>
</feature>